<dbReference type="EMBL" id="LBJQ01000003">
    <property type="protein sequence ID" value="RXH38626.1"/>
    <property type="molecule type" value="Genomic_DNA"/>
</dbReference>
<sequence>MSDTSNGRKGLELEETLKEYFWQAGYFAVRGVPFRLDDEDVTDVDVWLYERPAALNRRRLIVDAKNKIKPKAAERLIWARGLQSALNVDGAIVASTDKRPSSHRLSKSVGVTLLDGDAINKLAGAAKLRVADQYSSEEYDGLFKAVDAARRSVEWRTALLGARSSLLTNFGIHSANMALRVAGFFAEQAILAAPKSDQAQVALRGFYSTSAYAAIGLDFVLADLAFQSHEDRRASLITGVRYGNTNVREALMPIRTAIGLVRQHASNGGSIAAQVERGFDEQAARVPAEIIAEYVARLSATDGLYSVARELERNAFKIDIFHFDALSAEARSLLGVFLDFHGVSREKIAHAASGSFNKTSAAAEGGSLFSEDAIRSSKGRSEGP</sequence>
<dbReference type="AlphaFoldDB" id="A0A4Q0SLG6"/>
<proteinExistence type="predicted"/>
<dbReference type="Proteomes" id="UP000289546">
    <property type="component" value="Unassembled WGS sequence"/>
</dbReference>
<accession>A0A4Q0SLG6</accession>
<name>A0A4Q0SLG6_9BRAD</name>
<comment type="caution">
    <text evidence="1">The sequence shown here is derived from an EMBL/GenBank/DDBJ whole genome shotgun (WGS) entry which is preliminary data.</text>
</comment>
<protein>
    <submittedName>
        <fullName evidence="1">Uncharacterized protein</fullName>
    </submittedName>
</protein>
<gene>
    <name evidence="1" type="ORF">XH99_00660</name>
</gene>
<evidence type="ECO:0000313" key="1">
    <source>
        <dbReference type="EMBL" id="RXH38626.1"/>
    </source>
</evidence>
<keyword evidence="2" id="KW-1185">Reference proteome</keyword>
<organism evidence="1 2">
    <name type="scientific">Bradyrhizobium nanningense</name>
    <dbReference type="NCBI Taxonomy" id="1325118"/>
    <lineage>
        <taxon>Bacteria</taxon>
        <taxon>Pseudomonadati</taxon>
        <taxon>Pseudomonadota</taxon>
        <taxon>Alphaproteobacteria</taxon>
        <taxon>Hyphomicrobiales</taxon>
        <taxon>Nitrobacteraceae</taxon>
        <taxon>Bradyrhizobium</taxon>
    </lineage>
</organism>
<dbReference type="RefSeq" id="WP_128916082.1">
    <property type="nucleotide sequence ID" value="NZ_LBJQ01000003.1"/>
</dbReference>
<evidence type="ECO:0000313" key="2">
    <source>
        <dbReference type="Proteomes" id="UP000289546"/>
    </source>
</evidence>
<reference evidence="1 2" key="1">
    <citation type="submission" date="2015-04" db="EMBL/GenBank/DDBJ databases">
        <title>Comparative genomics of rhizobia nodulating Arachis hypogaea in China.</title>
        <authorList>
            <person name="Li Y."/>
        </authorList>
    </citation>
    <scope>NUCLEOTIDE SEQUENCE [LARGE SCALE GENOMIC DNA]</scope>
    <source>
        <strain evidence="1 2">CCBAU 51757</strain>
    </source>
</reference>